<feature type="signal peptide" evidence="1">
    <location>
        <begin position="1"/>
        <end position="23"/>
    </location>
</feature>
<evidence type="ECO:0000313" key="2">
    <source>
        <dbReference type="EMBL" id="MBT2988460.1"/>
    </source>
</evidence>
<proteinExistence type="predicted"/>
<dbReference type="EMBL" id="JAHHGM010000004">
    <property type="protein sequence ID" value="MBT2988460.1"/>
    <property type="molecule type" value="Genomic_DNA"/>
</dbReference>
<evidence type="ECO:0000256" key="1">
    <source>
        <dbReference type="SAM" id="SignalP"/>
    </source>
</evidence>
<evidence type="ECO:0000313" key="3">
    <source>
        <dbReference type="Proteomes" id="UP000770889"/>
    </source>
</evidence>
<keyword evidence="1" id="KW-0732">Signal</keyword>
<dbReference type="PROSITE" id="PS51257">
    <property type="entry name" value="PROKAR_LIPOPROTEIN"/>
    <property type="match status" value="1"/>
</dbReference>
<dbReference type="Proteomes" id="UP000770889">
    <property type="component" value="Unassembled WGS sequence"/>
</dbReference>
<organism evidence="2 3">
    <name type="scientific">Candidatus Thiodiazotropha taylori</name>
    <dbReference type="NCBI Taxonomy" id="2792791"/>
    <lineage>
        <taxon>Bacteria</taxon>
        <taxon>Pseudomonadati</taxon>
        <taxon>Pseudomonadota</taxon>
        <taxon>Gammaproteobacteria</taxon>
        <taxon>Chromatiales</taxon>
        <taxon>Sedimenticolaceae</taxon>
        <taxon>Candidatus Thiodiazotropha</taxon>
    </lineage>
</organism>
<accession>A0A944QU44</accession>
<name>A0A944QU44_9GAMM</name>
<protein>
    <recommendedName>
        <fullName evidence="4">Lipoprotein</fullName>
    </recommendedName>
</protein>
<dbReference type="AlphaFoldDB" id="A0A944QU44"/>
<evidence type="ECO:0008006" key="4">
    <source>
        <dbReference type="Google" id="ProtNLM"/>
    </source>
</evidence>
<gene>
    <name evidence="2" type="ORF">KME65_05805</name>
</gene>
<comment type="caution">
    <text evidence="2">The sequence shown here is derived from an EMBL/GenBank/DDBJ whole genome shotgun (WGS) entry which is preliminary data.</text>
</comment>
<feature type="chain" id="PRO_5037350078" description="Lipoprotein" evidence="1">
    <location>
        <begin position="24"/>
        <end position="145"/>
    </location>
</feature>
<reference evidence="2 3" key="1">
    <citation type="submission" date="2021-05" db="EMBL/GenBank/DDBJ databases">
        <title>Genetic and Functional Diversity in Clade A Lucinid endosymbionts from the Bahamas.</title>
        <authorList>
            <person name="Giani N.M."/>
            <person name="Engel A.S."/>
            <person name="Campbell B.J."/>
        </authorList>
    </citation>
    <scope>NUCLEOTIDE SEQUENCE [LARGE SCALE GENOMIC DNA]</scope>
    <source>
        <strain evidence="2">LUC16012Gg_MoonRockCtena</strain>
    </source>
</reference>
<sequence>MNRFKLAFLALISITASGCSTLAANLERNLNDPNVLARVQEISERYNRRAEERESGNYGDPYEEIDLTGDWQLVGYDNRVNSIRHTYDGIMVTPNNGKPVFYNKIGPNLYESKGMTYEFITIHNGEWRSNGKRNKVIQLRRLTWG</sequence>